<dbReference type="FunFam" id="1.10.720.40:FF:000001">
    <property type="entry name" value="LEM domain containing 2, isoform CRA_a"/>
    <property type="match status" value="1"/>
</dbReference>
<evidence type="ECO:0000313" key="16">
    <source>
        <dbReference type="EMBL" id="NOV48430.1"/>
    </source>
</evidence>
<feature type="region of interest" description="Disordered" evidence="13">
    <location>
        <begin position="47"/>
        <end position="145"/>
    </location>
</feature>
<feature type="compositionally biased region" description="Acidic residues" evidence="13">
    <location>
        <begin position="125"/>
        <end position="135"/>
    </location>
</feature>
<protein>
    <recommendedName>
        <fullName evidence="12">LEM domain-containing protein 2</fullName>
    </recommendedName>
</protein>
<feature type="compositionally biased region" description="Polar residues" evidence="13">
    <location>
        <begin position="184"/>
        <end position="198"/>
    </location>
</feature>
<evidence type="ECO:0000256" key="5">
    <source>
        <dbReference type="ARBA" id="ARBA00022692"/>
    </source>
</evidence>
<dbReference type="Gene3D" id="1.10.10.1180">
    <property type="entry name" value="MAN1, winged-helix domain"/>
    <property type="match status" value="1"/>
</dbReference>
<dbReference type="EMBL" id="GIIL01004704">
    <property type="protein sequence ID" value="NOV48430.1"/>
    <property type="molecule type" value="Transcribed_RNA"/>
</dbReference>
<evidence type="ECO:0000256" key="3">
    <source>
        <dbReference type="ARBA" id="ARBA00022490"/>
    </source>
</evidence>
<evidence type="ECO:0000256" key="12">
    <source>
        <dbReference type="ARBA" id="ARBA00069076"/>
    </source>
</evidence>
<keyword evidence="4" id="KW-0597">Phosphoprotein</keyword>
<evidence type="ECO:0000256" key="8">
    <source>
        <dbReference type="ARBA" id="ARBA00023136"/>
    </source>
</evidence>
<dbReference type="SUPFAM" id="SSF54928">
    <property type="entry name" value="RNA-binding domain, RBD"/>
    <property type="match status" value="1"/>
</dbReference>
<comment type="subcellular location">
    <subcellularLocation>
        <location evidence="1">Cytoplasm</location>
        <location evidence="1">Cytoskeleton</location>
        <location evidence="1">Spindle</location>
    </subcellularLocation>
    <subcellularLocation>
        <location evidence="2">Nucleus inner membrane</location>
        <topology evidence="2">Multi-pass membrane protein</topology>
    </subcellularLocation>
</comment>
<dbReference type="InterPro" id="IPR018996">
    <property type="entry name" value="Man1/Src1-like_C"/>
</dbReference>
<dbReference type="InterPro" id="IPR052277">
    <property type="entry name" value="INM_ESCRT-Associated"/>
</dbReference>
<feature type="region of interest" description="Disordered" evidence="13">
    <location>
        <begin position="180"/>
        <end position="279"/>
    </location>
</feature>
<evidence type="ECO:0000256" key="11">
    <source>
        <dbReference type="ARBA" id="ARBA00063442"/>
    </source>
</evidence>
<feature type="compositionally biased region" description="Polar residues" evidence="13">
    <location>
        <begin position="246"/>
        <end position="259"/>
    </location>
</feature>
<dbReference type="GO" id="GO:0005637">
    <property type="term" value="C:nuclear inner membrane"/>
    <property type="evidence" value="ECO:0007669"/>
    <property type="project" value="UniProtKB-SubCell"/>
</dbReference>
<proteinExistence type="predicted"/>
<keyword evidence="10" id="KW-0539">Nucleus</keyword>
<dbReference type="GO" id="GO:0005819">
    <property type="term" value="C:spindle"/>
    <property type="evidence" value="ECO:0007669"/>
    <property type="project" value="UniProtKB-SubCell"/>
</dbReference>
<keyword evidence="8 14" id="KW-0472">Membrane</keyword>
<evidence type="ECO:0000256" key="6">
    <source>
        <dbReference type="ARBA" id="ARBA00022989"/>
    </source>
</evidence>
<keyword evidence="9" id="KW-0206">Cytoskeleton</keyword>
<evidence type="ECO:0000259" key="15">
    <source>
        <dbReference type="PROSITE" id="PS50954"/>
    </source>
</evidence>
<keyword evidence="5 14" id="KW-0812">Transmembrane</keyword>
<name>A0A6M2DS13_XENCH</name>
<dbReference type="InterPro" id="IPR041885">
    <property type="entry name" value="MAN1_winged_helix_dom"/>
</dbReference>
<dbReference type="InterPro" id="IPR012677">
    <property type="entry name" value="Nucleotide-bd_a/b_plait_sf"/>
</dbReference>
<dbReference type="PANTHER" id="PTHR13428">
    <property type="entry name" value="INNER NUCLEAR MEMBRANE PROTEIN MAN1 LEM DOMAIN CONTAINING PROTEIN"/>
    <property type="match status" value="1"/>
</dbReference>
<dbReference type="GO" id="GO:0006998">
    <property type="term" value="P:nuclear envelope organization"/>
    <property type="evidence" value="ECO:0007669"/>
    <property type="project" value="TreeGrafter"/>
</dbReference>
<dbReference type="GO" id="GO:0031490">
    <property type="term" value="F:chromatin DNA binding"/>
    <property type="evidence" value="ECO:0007669"/>
    <property type="project" value="TreeGrafter"/>
</dbReference>
<keyword evidence="3" id="KW-0963">Cytoplasm</keyword>
<evidence type="ECO:0000256" key="10">
    <source>
        <dbReference type="ARBA" id="ARBA00023242"/>
    </source>
</evidence>
<feature type="transmembrane region" description="Helical" evidence="14">
    <location>
        <begin position="558"/>
        <end position="579"/>
    </location>
</feature>
<feature type="transmembrane region" description="Helical" evidence="14">
    <location>
        <begin position="369"/>
        <end position="390"/>
    </location>
</feature>
<dbReference type="GO" id="GO:0030514">
    <property type="term" value="P:negative regulation of BMP signaling pathway"/>
    <property type="evidence" value="ECO:0007669"/>
    <property type="project" value="TreeGrafter"/>
</dbReference>
<feature type="compositionally biased region" description="Low complexity" evidence="13">
    <location>
        <begin position="199"/>
        <end position="214"/>
    </location>
</feature>
<evidence type="ECO:0000256" key="13">
    <source>
        <dbReference type="SAM" id="MobiDB-lite"/>
    </source>
</evidence>
<dbReference type="InterPro" id="IPR011015">
    <property type="entry name" value="LEM/LEM-like_dom_sf"/>
</dbReference>
<evidence type="ECO:0000256" key="7">
    <source>
        <dbReference type="ARBA" id="ARBA00022990"/>
    </source>
</evidence>
<feature type="compositionally biased region" description="Polar residues" evidence="13">
    <location>
        <begin position="99"/>
        <end position="124"/>
    </location>
</feature>
<comment type="subunit">
    <text evidence="11">Interacts (via N-terminus) with LMNA isoform C (via C-terminus) (in vitro). Interacts (via LEM domain) with BANF1. Interacts (via C-terminus) with CHMP7. Interacts (via N-terminus) with tubulin; the interaction causes microtubule bundling and stabilization (in vitro).</text>
</comment>
<dbReference type="Pfam" id="PF09402">
    <property type="entry name" value="MSC"/>
    <property type="match status" value="1"/>
</dbReference>
<evidence type="ECO:0000256" key="9">
    <source>
        <dbReference type="ARBA" id="ARBA00023212"/>
    </source>
</evidence>
<keyword evidence="6 14" id="KW-1133">Transmembrane helix</keyword>
<feature type="compositionally biased region" description="Basic and acidic residues" evidence="13">
    <location>
        <begin position="270"/>
        <end position="279"/>
    </location>
</feature>
<evidence type="ECO:0000256" key="4">
    <source>
        <dbReference type="ARBA" id="ARBA00022553"/>
    </source>
</evidence>
<keyword evidence="7" id="KW-0007">Acetylation</keyword>
<dbReference type="AlphaFoldDB" id="A0A6M2DS13"/>
<dbReference type="Gene3D" id="3.30.70.330">
    <property type="match status" value="1"/>
</dbReference>
<organism evidence="16">
    <name type="scientific">Xenopsylla cheopis</name>
    <name type="common">Oriental rat flea</name>
    <name type="synonym">Pulex cheopis</name>
    <dbReference type="NCBI Taxonomy" id="163159"/>
    <lineage>
        <taxon>Eukaryota</taxon>
        <taxon>Metazoa</taxon>
        <taxon>Ecdysozoa</taxon>
        <taxon>Arthropoda</taxon>
        <taxon>Hexapoda</taxon>
        <taxon>Insecta</taxon>
        <taxon>Pterygota</taxon>
        <taxon>Neoptera</taxon>
        <taxon>Endopterygota</taxon>
        <taxon>Siphonaptera</taxon>
        <taxon>Pulicidae</taxon>
        <taxon>Xenopsyllinae</taxon>
        <taxon>Xenopsylla</taxon>
    </lineage>
</organism>
<reference evidence="16" key="1">
    <citation type="submission" date="2020-03" db="EMBL/GenBank/DDBJ databases">
        <title>Transcriptomic Profiling of the Digestive Tract of the Rat Flea, Xenopsylla cheopis, Following Blood Feeding and Infection with Yersinia pestis.</title>
        <authorList>
            <person name="Bland D.M."/>
            <person name="Martens C.A."/>
            <person name="Virtaneva K."/>
            <person name="Kanakabandi K."/>
            <person name="Long D."/>
            <person name="Rosenke R."/>
            <person name="Saturday G.A."/>
            <person name="Hoyt F.H."/>
            <person name="Bruno D.P."/>
            <person name="Ribeiro J.M.C."/>
            <person name="Hinnebusch J."/>
        </authorList>
    </citation>
    <scope>NUCLEOTIDE SEQUENCE</scope>
</reference>
<dbReference type="PANTHER" id="PTHR13428:SF12">
    <property type="entry name" value="INNER NUCLEAR MEMBRANE PROTEIN MAN1"/>
    <property type="match status" value="1"/>
</dbReference>
<sequence length="829" mass="93707">MADDLDNMSDADIRTRLSEFGFPVVPITATTRKTMVKKLRMLMENQKQISKSNRMSLLKYSSGEESDGDSKRKAERSRRYTTVGQMPPPASTKKAPTPVKSSPVRNPQSSPLRQTRKSTPQDATNDVDNESSEGEEPIKTRRVTRLYKTTTTTKVVNDNNSHYNDSVSDSDDDVELLEDRNEIRSSTITRDSPSLTLRSSPTKQSPSSTSTASWKSDKYKSYSSGTESPSALSSHISSYSRHRPSESVTNRYGQSSQSARDVDVDYTNSRGDEPEAEHNRYESPFLSEFTRKLESSKRQYSVLTSPHKTSILSDDSAVSYTPSRDIIRNPISSVNNTQNNYRTFSSLSRRSVPSRTTTAFENIFKKSNIIPLVLVVSVAVFFAFVAFMYVGMKGKLAFQIDSRDHNIPICKEAVSSDRSYGPGMPSRPGVNCVVETSVTAALQLFKYILPELHRRAVEHICQNSKVLPYMTNIDVTEFVKKENPRLELERVLSDLDNLHVLILMNPQWGASIIDKTDNTIMTSLGEVLKSETYQNIAIVIRNPDLPLYCIFSNKLVNIIYTAALVLSGLIVAVGLQFVIKFGLKKREERNKAVYAMVERIVEVLSQESGDGDDSYMAINHVRDRLILPQERKNMGRIWEDAVQFLEQNDSRVRSEVQNVAGEDCRVWRWLATGNHSTGPSSPRNKNKVWQGQAFETQEGSVNNLPVSPTPCLKIRQMIDKHDDIPNLKSVIQDAILEKCGDDCNILHIHVDQQMLCVYVKCASRKDAGIAYRRLHGCWFDGKLITVKYVRLERYMERFPDSPSNPPYLRPSNNKKSSLQFFKIDNSENL</sequence>
<accession>A0A6M2DS13</accession>
<evidence type="ECO:0000256" key="2">
    <source>
        <dbReference type="ARBA" id="ARBA00004473"/>
    </source>
</evidence>
<feature type="domain" description="LEM" evidence="15">
    <location>
        <begin position="2"/>
        <end position="46"/>
    </location>
</feature>
<dbReference type="CDD" id="cd12934">
    <property type="entry name" value="LEM"/>
    <property type="match status" value="1"/>
</dbReference>
<dbReference type="Pfam" id="PF03020">
    <property type="entry name" value="LEM"/>
    <property type="match status" value="1"/>
</dbReference>
<evidence type="ECO:0000256" key="14">
    <source>
        <dbReference type="SAM" id="Phobius"/>
    </source>
</evidence>
<dbReference type="SMART" id="SM00540">
    <property type="entry name" value="LEM"/>
    <property type="match status" value="1"/>
</dbReference>
<evidence type="ECO:0000256" key="1">
    <source>
        <dbReference type="ARBA" id="ARBA00004186"/>
    </source>
</evidence>
<dbReference type="SUPFAM" id="SSF63451">
    <property type="entry name" value="LEM domain"/>
    <property type="match status" value="1"/>
</dbReference>
<dbReference type="Gene3D" id="1.10.720.40">
    <property type="match status" value="1"/>
</dbReference>
<dbReference type="InterPro" id="IPR035979">
    <property type="entry name" value="RBD_domain_sf"/>
</dbReference>
<feature type="compositionally biased region" description="Polar residues" evidence="13">
    <location>
        <begin position="225"/>
        <end position="239"/>
    </location>
</feature>
<dbReference type="PROSITE" id="PS50954">
    <property type="entry name" value="LEM"/>
    <property type="match status" value="1"/>
</dbReference>
<dbReference type="InterPro" id="IPR003887">
    <property type="entry name" value="LEM_dom"/>
</dbReference>
<dbReference type="FunFam" id="1.10.10.1180:FF:000002">
    <property type="entry name" value="LEM domain-containing protein 2"/>
    <property type="match status" value="1"/>
</dbReference>